<comment type="similarity">
    <text evidence="2 6">Belongs to the GDT1 family.</text>
</comment>
<protein>
    <recommendedName>
        <fullName evidence="6">GDT1 family protein</fullName>
    </recommendedName>
</protein>
<dbReference type="AlphaFoldDB" id="A0A975AX49"/>
<keyword evidence="5 6" id="KW-0472">Membrane</keyword>
<feature type="transmembrane region" description="Helical" evidence="6">
    <location>
        <begin position="33"/>
        <end position="54"/>
    </location>
</feature>
<evidence type="ECO:0000256" key="4">
    <source>
        <dbReference type="ARBA" id="ARBA00022989"/>
    </source>
</evidence>
<feature type="transmembrane region" description="Helical" evidence="6">
    <location>
        <begin position="66"/>
        <end position="83"/>
    </location>
</feature>
<dbReference type="GO" id="GO:0046873">
    <property type="term" value="F:metal ion transmembrane transporter activity"/>
    <property type="evidence" value="ECO:0007669"/>
    <property type="project" value="InterPro"/>
</dbReference>
<evidence type="ECO:0000313" key="8">
    <source>
        <dbReference type="Proteomes" id="UP000671913"/>
    </source>
</evidence>
<feature type="transmembrane region" description="Helical" evidence="6">
    <location>
        <begin position="134"/>
        <end position="157"/>
    </location>
</feature>
<dbReference type="Pfam" id="PF01169">
    <property type="entry name" value="GDT1"/>
    <property type="match status" value="2"/>
</dbReference>
<comment type="caution">
    <text evidence="6">Lacks conserved residue(s) required for the propagation of feature annotation.</text>
</comment>
<dbReference type="KEGG" id="aaut:ACETAC_03755"/>
<gene>
    <name evidence="7" type="ORF">ACETAC_03755</name>
</gene>
<dbReference type="Proteomes" id="UP000671913">
    <property type="component" value="Chromosome"/>
</dbReference>
<accession>A0A975AX49</accession>
<comment type="subcellular location">
    <subcellularLocation>
        <location evidence="1 6">Membrane</location>
        <topology evidence="1 6">Multi-pass membrane protein</topology>
    </subcellularLocation>
</comment>
<dbReference type="InterPro" id="IPR001727">
    <property type="entry name" value="GDT1-like"/>
</dbReference>
<dbReference type="GO" id="GO:0016020">
    <property type="term" value="C:membrane"/>
    <property type="evidence" value="ECO:0007669"/>
    <property type="project" value="UniProtKB-SubCell"/>
</dbReference>
<name>A0A975AX49_9THEO</name>
<evidence type="ECO:0000256" key="2">
    <source>
        <dbReference type="ARBA" id="ARBA00009190"/>
    </source>
</evidence>
<dbReference type="RefSeq" id="WP_284680718.1">
    <property type="nucleotide sequence ID" value="NZ_CP060096.1"/>
</dbReference>
<dbReference type="PANTHER" id="PTHR12608:SF1">
    <property type="entry name" value="TRANSMEMBRANE PROTEIN 165"/>
    <property type="match status" value="1"/>
</dbReference>
<dbReference type="EMBL" id="CP060096">
    <property type="protein sequence ID" value="QSZ27993.1"/>
    <property type="molecule type" value="Genomic_DNA"/>
</dbReference>
<keyword evidence="4 6" id="KW-1133">Transmembrane helix</keyword>
<dbReference type="PANTHER" id="PTHR12608">
    <property type="entry name" value="TRANSMEMBRANE PROTEIN HTP-1 RELATED"/>
    <property type="match status" value="1"/>
</dbReference>
<reference evidence="7" key="1">
    <citation type="submission" date="2020-08" db="EMBL/GenBank/DDBJ databases">
        <title>Genomic insights into the carbon and energy metabolism of the first obligate autotrophic acetogenic bacterium Aceticella autotrophica gen. nov., sp. nov.</title>
        <authorList>
            <person name="Toshchakov S.V."/>
            <person name="Elcheninov A.G."/>
            <person name="Kublanov I.V."/>
            <person name="Frolov E.N."/>
            <person name="Lebedinsky A.V."/>
        </authorList>
    </citation>
    <scope>NUCLEOTIDE SEQUENCE</scope>
    <source>
        <strain evidence="7">3443-3Ac</strain>
    </source>
</reference>
<organism evidence="7 8">
    <name type="scientific">Aceticella autotrophica</name>
    <dbReference type="NCBI Taxonomy" id="2755338"/>
    <lineage>
        <taxon>Bacteria</taxon>
        <taxon>Bacillati</taxon>
        <taxon>Bacillota</taxon>
        <taxon>Clostridia</taxon>
        <taxon>Thermoanaerobacterales</taxon>
        <taxon>Thermoanaerobacteraceae</taxon>
        <taxon>Aceticella</taxon>
    </lineage>
</organism>
<keyword evidence="3 6" id="KW-0812">Transmembrane</keyword>
<evidence type="ECO:0000256" key="1">
    <source>
        <dbReference type="ARBA" id="ARBA00004141"/>
    </source>
</evidence>
<feature type="transmembrane region" description="Helical" evidence="6">
    <location>
        <begin position="164"/>
        <end position="182"/>
    </location>
</feature>
<evidence type="ECO:0000256" key="5">
    <source>
        <dbReference type="ARBA" id="ARBA00023136"/>
    </source>
</evidence>
<evidence type="ECO:0000256" key="3">
    <source>
        <dbReference type="ARBA" id="ARBA00022692"/>
    </source>
</evidence>
<keyword evidence="8" id="KW-1185">Reference proteome</keyword>
<evidence type="ECO:0000256" key="6">
    <source>
        <dbReference type="RuleBase" id="RU365102"/>
    </source>
</evidence>
<proteinExistence type="inferred from homology"/>
<sequence>MDALISSFILVFTSEMGDKSQLMSIAFATFIKVRTVLISIFIAAVINNGIAVLFGTYLTEYIPIKYIRILAAISFLVFGLLALKNDQTEDKKIIKSKYGSAATIISTYFFSEFGDKTQLAAIALTAAYKNPINVLVGTTLGIFTADVIGILIGVYLNKKIPSKILHYISAGMFIIFGFITLYKSRFM</sequence>
<evidence type="ECO:0000313" key="7">
    <source>
        <dbReference type="EMBL" id="QSZ27993.1"/>
    </source>
</evidence>